<dbReference type="Pfam" id="PF13688">
    <property type="entry name" value="Reprolysin_5"/>
    <property type="match status" value="1"/>
</dbReference>
<dbReference type="SMART" id="SM00050">
    <property type="entry name" value="DISIN"/>
    <property type="match status" value="1"/>
</dbReference>
<gene>
    <name evidence="8" type="ORF">A4X13_0g6473</name>
</gene>
<dbReference type="Pfam" id="PF01562">
    <property type="entry name" value="Pep_M12B_propep"/>
    <property type="match status" value="1"/>
</dbReference>
<dbReference type="PANTHER" id="PTHR11905:SF159">
    <property type="entry name" value="ADAM METALLOPROTEASE"/>
    <property type="match status" value="1"/>
</dbReference>
<feature type="compositionally biased region" description="Pro residues" evidence="5">
    <location>
        <begin position="939"/>
        <end position="948"/>
    </location>
</feature>
<feature type="active site" evidence="4">
    <location>
        <position position="564"/>
    </location>
</feature>
<feature type="binding site" evidence="4">
    <location>
        <position position="573"/>
    </location>
    <ligand>
        <name>Zn(2+)</name>
        <dbReference type="ChEBI" id="CHEBI:29105"/>
        <note>catalytic</note>
    </ligand>
</feature>
<evidence type="ECO:0000256" key="3">
    <source>
        <dbReference type="ARBA" id="ARBA00074021"/>
    </source>
</evidence>
<protein>
    <recommendedName>
        <fullName evidence="3">Disintegrin and metalloproteinase domain-containing protein B</fullName>
    </recommendedName>
</protein>
<keyword evidence="6" id="KW-1133">Transmembrane helix</keyword>
<evidence type="ECO:0000256" key="4">
    <source>
        <dbReference type="PROSITE-ProRule" id="PRU00276"/>
    </source>
</evidence>
<dbReference type="InterPro" id="IPR001762">
    <property type="entry name" value="Disintegrin_dom"/>
</dbReference>
<dbReference type="InterPro" id="IPR002870">
    <property type="entry name" value="Peptidase_M12B_N"/>
</dbReference>
<feature type="chain" id="PRO_5043915547" description="Disintegrin and metalloproteinase domain-containing protein B" evidence="7">
    <location>
        <begin position="30"/>
        <end position="948"/>
    </location>
</feature>
<keyword evidence="6" id="KW-0812">Transmembrane</keyword>
<dbReference type="Pfam" id="PF00200">
    <property type="entry name" value="Disintegrin"/>
    <property type="match status" value="1"/>
</dbReference>
<dbReference type="GO" id="GO:0046872">
    <property type="term" value="F:metal ion binding"/>
    <property type="evidence" value="ECO:0007669"/>
    <property type="project" value="UniProtKB-KW"/>
</dbReference>
<evidence type="ECO:0000256" key="1">
    <source>
        <dbReference type="ARBA" id="ARBA00023157"/>
    </source>
</evidence>
<dbReference type="PANTHER" id="PTHR11905">
    <property type="entry name" value="ADAM A DISINTEGRIN AND METALLOPROTEASE DOMAIN"/>
    <property type="match status" value="1"/>
</dbReference>
<dbReference type="EMBL" id="LWDF02000622">
    <property type="protein sequence ID" value="KAE8244578.1"/>
    <property type="molecule type" value="Genomic_DNA"/>
</dbReference>
<feature type="region of interest" description="Disordered" evidence="5">
    <location>
        <begin position="871"/>
        <end position="948"/>
    </location>
</feature>
<dbReference type="Gene3D" id="3.40.390.10">
    <property type="entry name" value="Collagenase (Catalytic Domain)"/>
    <property type="match status" value="1"/>
</dbReference>
<keyword evidence="1" id="KW-1015">Disulfide bond</keyword>
<dbReference type="GO" id="GO:0004222">
    <property type="term" value="F:metalloendopeptidase activity"/>
    <property type="evidence" value="ECO:0007669"/>
    <property type="project" value="InterPro"/>
</dbReference>
<evidence type="ECO:0000256" key="6">
    <source>
        <dbReference type="SAM" id="Phobius"/>
    </source>
</evidence>
<evidence type="ECO:0000256" key="5">
    <source>
        <dbReference type="SAM" id="MobiDB-lite"/>
    </source>
</evidence>
<dbReference type="SUPFAM" id="SSF57552">
    <property type="entry name" value="Blood coagulation inhibitor (disintegrin)"/>
    <property type="match status" value="1"/>
</dbReference>
<keyword evidence="6" id="KW-0472">Membrane</keyword>
<feature type="compositionally biased region" description="Polar residues" evidence="5">
    <location>
        <begin position="872"/>
        <end position="882"/>
    </location>
</feature>
<comment type="caution">
    <text evidence="8">The sequence shown here is derived from an EMBL/GenBank/DDBJ whole genome shotgun (WGS) entry which is preliminary data.</text>
</comment>
<dbReference type="Gene3D" id="4.10.70.10">
    <property type="entry name" value="Disintegrin domain"/>
    <property type="match status" value="1"/>
</dbReference>
<feature type="compositionally biased region" description="Low complexity" evidence="5">
    <location>
        <begin position="906"/>
        <end position="916"/>
    </location>
</feature>
<feature type="signal peptide" evidence="7">
    <location>
        <begin position="1"/>
        <end position="29"/>
    </location>
</feature>
<dbReference type="Proteomes" id="UP000077521">
    <property type="component" value="Unassembled WGS sequence"/>
</dbReference>
<keyword evidence="9" id="KW-1185">Reference proteome</keyword>
<evidence type="ECO:0000256" key="2">
    <source>
        <dbReference type="ARBA" id="ARBA00056552"/>
    </source>
</evidence>
<dbReference type="SUPFAM" id="SSF55486">
    <property type="entry name" value="Metalloproteases ('zincins'), catalytic domain"/>
    <property type="match status" value="1"/>
</dbReference>
<comment type="function">
    <text evidence="2">Probable zinc protease.</text>
</comment>
<dbReference type="InterPro" id="IPR036436">
    <property type="entry name" value="Disintegrin_dom_sf"/>
</dbReference>
<dbReference type="GO" id="GO:0006508">
    <property type="term" value="P:proteolysis"/>
    <property type="evidence" value="ECO:0007669"/>
    <property type="project" value="InterPro"/>
</dbReference>
<keyword evidence="4" id="KW-0479">Metal-binding</keyword>
<feature type="region of interest" description="Disordered" evidence="5">
    <location>
        <begin position="59"/>
        <end position="85"/>
    </location>
</feature>
<keyword evidence="4" id="KW-0862">Zinc</keyword>
<evidence type="ECO:0000313" key="9">
    <source>
        <dbReference type="Proteomes" id="UP000077521"/>
    </source>
</evidence>
<dbReference type="PROSITE" id="PS50214">
    <property type="entry name" value="DISINTEGRIN_2"/>
    <property type="match status" value="1"/>
</dbReference>
<dbReference type="PROSITE" id="PS50215">
    <property type="entry name" value="ADAM_MEPRO"/>
    <property type="match status" value="1"/>
</dbReference>
<reference evidence="8" key="1">
    <citation type="submission" date="2016-04" db="EMBL/GenBank/DDBJ databases">
        <authorList>
            <person name="Nguyen H.D."/>
            <person name="Samba Siva P."/>
            <person name="Cullis J."/>
            <person name="Levesque C.A."/>
            <person name="Hambleton S."/>
        </authorList>
    </citation>
    <scope>NUCLEOTIDE SEQUENCE</scope>
    <source>
        <strain evidence="8">DAOMC 236416</strain>
    </source>
</reference>
<feature type="binding site" evidence="4">
    <location>
        <position position="563"/>
    </location>
    <ligand>
        <name>Zn(2+)</name>
        <dbReference type="ChEBI" id="CHEBI:29105"/>
        <note>catalytic</note>
    </ligand>
</feature>
<dbReference type="FunFam" id="4.10.70.10:FF:000003">
    <property type="entry name" value="Disintegrin and metalloproteinase domain-containing protein 17"/>
    <property type="match status" value="1"/>
</dbReference>
<evidence type="ECO:0000313" key="8">
    <source>
        <dbReference type="EMBL" id="KAE8244578.1"/>
    </source>
</evidence>
<sequence length="948" mass="101286">MRSSLTSLASRWLLLASLLWLATTYSVIASSTPPRPFRRISHASDISFDLISRQPLESDQQQQKLARRSHASDSDSLARKSVLNQARDPTITDREVYLPRKLAPSEEVLPQDSLRLTFRAFGQRFHLHLEPNTDLVHPDGILVNAGSPSQHRIFRPDVKAYHGVVVHSRQSGRRAVREAAGIKRELYSSRAIDDAAEEGIVGRAAITIHDDTSSQERTPSFEGTFDWNGNVHFISTASTYAALRSPLDPVLTRSRRDLEENSIIIHRMSDMLSEDEETQIRSVRRAETPLTINNADAGCSADSHDFNVNSHLFLTEKNNDEFSRSPLSFFVAKTASPSSLFSRSLFTDLLPLGDRRRAADVEGEPLEARDSPMRFSYESPVRRQSGNDIAGSGANTSYISDIGSTVGCPASARVVYIGIAADCSYSGRFGGDENAVRRRLLTNMNSVSALYRSTFNVSLGVTALEVRNATCPSNPSGNEQWNAPCSNSFSLDERLSAFSRWRGTQDGSTGLWHLLTACSTGTEVGVAWLGTVCRTEVSSSSGDSVSGTGVTASTTIESQIMAHEIGHNFGAVHDCTTSCSLTGSSARQGAQFGGATCCPLSSSSCNAGGGFVMNPSSSGTATAFSPCSIGNICSLLGRGLNTSCVVAPGQRATLSTQQCGNGILEPGEECDAGPNGSRCCTAQCKFASGAVCDPTSSACCNSSCSFASNTTVCRPAVDGRCDVAETCSGTSAECPTDVTKPDGSSCASGLQCAGGICTSRDQQCQQAGSSLGLTRSCPTSFDTGCSIACRDPDNFSSCLVLQQTFIDGTPCRWGGRCENGECQRGSWQEIFQGWFRDNLRISIPVTIVVGVLILLLLWFIIKRLFRCCSGRGRTQTAPSSSYGHRRGPSGANSRPPSGWVDPSAWNGNGNMNGQNGYAASNPYQGPPMGYSAPSGYAPPSGPPPPSHH</sequence>
<evidence type="ECO:0000256" key="7">
    <source>
        <dbReference type="SAM" id="SignalP"/>
    </source>
</evidence>
<organism evidence="8 9">
    <name type="scientific">Tilletia indica</name>
    <dbReference type="NCBI Taxonomy" id="43049"/>
    <lineage>
        <taxon>Eukaryota</taxon>
        <taxon>Fungi</taxon>
        <taxon>Dikarya</taxon>
        <taxon>Basidiomycota</taxon>
        <taxon>Ustilaginomycotina</taxon>
        <taxon>Exobasidiomycetes</taxon>
        <taxon>Tilletiales</taxon>
        <taxon>Tilletiaceae</taxon>
        <taxon>Tilletia</taxon>
    </lineage>
</organism>
<feature type="compositionally biased region" description="Low complexity" evidence="5">
    <location>
        <begin position="929"/>
        <end position="938"/>
    </location>
</feature>
<dbReference type="AlphaFoldDB" id="A0A177T9B9"/>
<keyword evidence="7" id="KW-0732">Signal</keyword>
<reference evidence="8" key="2">
    <citation type="journal article" date="2019" name="IMA Fungus">
        <title>Genome sequencing and comparison of five Tilletia species to identify candidate genes for the detection of regulated species infecting wheat.</title>
        <authorList>
            <person name="Nguyen H.D.T."/>
            <person name="Sultana T."/>
            <person name="Kesanakurti P."/>
            <person name="Hambleton S."/>
        </authorList>
    </citation>
    <scope>NUCLEOTIDE SEQUENCE</scope>
    <source>
        <strain evidence="8">DAOMC 236416</strain>
    </source>
</reference>
<name>A0A177T9B9_9BASI</name>
<accession>A0A177T9B9</accession>
<feature type="binding site" evidence="4">
    <location>
        <position position="567"/>
    </location>
    <ligand>
        <name>Zn(2+)</name>
        <dbReference type="ChEBI" id="CHEBI:29105"/>
        <note>catalytic</note>
    </ligand>
</feature>
<dbReference type="InterPro" id="IPR024079">
    <property type="entry name" value="MetalloPept_cat_dom_sf"/>
</dbReference>
<comment type="caution">
    <text evidence="4">Lacks conserved residue(s) required for the propagation of feature annotation.</text>
</comment>
<feature type="transmembrane region" description="Helical" evidence="6">
    <location>
        <begin position="841"/>
        <end position="861"/>
    </location>
</feature>
<proteinExistence type="predicted"/>
<dbReference type="InterPro" id="IPR001590">
    <property type="entry name" value="Peptidase_M12B"/>
</dbReference>